<dbReference type="OrthoDB" id="5977106at2759"/>
<dbReference type="InterPro" id="IPR002035">
    <property type="entry name" value="VWF_A"/>
</dbReference>
<proteinExistence type="predicted"/>
<evidence type="ECO:0000313" key="4">
    <source>
        <dbReference type="Proteomes" id="UP000247409"/>
    </source>
</evidence>
<dbReference type="Gene3D" id="3.40.50.410">
    <property type="entry name" value="von Willebrand factor, type A domain"/>
    <property type="match status" value="1"/>
</dbReference>
<protein>
    <submittedName>
        <fullName evidence="3">Cartilage matrix protein</fullName>
    </submittedName>
</protein>
<keyword evidence="1" id="KW-0732">Signal</keyword>
<dbReference type="AlphaFoldDB" id="A0A2V3ID60"/>
<feature type="domain" description="VWFA" evidence="2">
    <location>
        <begin position="47"/>
        <end position="217"/>
    </location>
</feature>
<dbReference type="EMBL" id="NBIV01000386">
    <property type="protein sequence ID" value="PXF39991.1"/>
    <property type="molecule type" value="Genomic_DNA"/>
</dbReference>
<name>A0A2V3ID60_9FLOR</name>
<gene>
    <name evidence="3" type="ORF">BWQ96_10296</name>
</gene>
<evidence type="ECO:0000256" key="1">
    <source>
        <dbReference type="SAM" id="SignalP"/>
    </source>
</evidence>
<dbReference type="InterPro" id="IPR052229">
    <property type="entry name" value="Collagen-VI/PIF"/>
</dbReference>
<organism evidence="3 4">
    <name type="scientific">Gracilariopsis chorda</name>
    <dbReference type="NCBI Taxonomy" id="448386"/>
    <lineage>
        <taxon>Eukaryota</taxon>
        <taxon>Rhodophyta</taxon>
        <taxon>Florideophyceae</taxon>
        <taxon>Rhodymeniophycidae</taxon>
        <taxon>Gracilariales</taxon>
        <taxon>Gracilariaceae</taxon>
        <taxon>Gracilariopsis</taxon>
    </lineage>
</organism>
<dbReference type="Pfam" id="PF00092">
    <property type="entry name" value="VWA"/>
    <property type="match status" value="1"/>
</dbReference>
<keyword evidence="4" id="KW-1185">Reference proteome</keyword>
<dbReference type="PANTHER" id="PTHR22588">
    <property type="entry name" value="VWFA DOMAIN-CONTAINING PROTEIN"/>
    <property type="match status" value="1"/>
</dbReference>
<feature type="chain" id="PRO_5016144634" evidence="1">
    <location>
        <begin position="20"/>
        <end position="222"/>
    </location>
</feature>
<dbReference type="Proteomes" id="UP000247409">
    <property type="component" value="Unassembled WGS sequence"/>
</dbReference>
<reference evidence="3 4" key="1">
    <citation type="journal article" date="2018" name="Mol. Biol. Evol.">
        <title>Analysis of the draft genome of the red seaweed Gracilariopsis chorda provides insights into genome size evolution in Rhodophyta.</title>
        <authorList>
            <person name="Lee J."/>
            <person name="Yang E.C."/>
            <person name="Graf L."/>
            <person name="Yang J.H."/>
            <person name="Qiu H."/>
            <person name="Zel Zion U."/>
            <person name="Chan C.X."/>
            <person name="Stephens T.G."/>
            <person name="Weber A.P.M."/>
            <person name="Boo G.H."/>
            <person name="Boo S.M."/>
            <person name="Kim K.M."/>
            <person name="Shin Y."/>
            <person name="Jung M."/>
            <person name="Lee S.J."/>
            <person name="Yim H.S."/>
            <person name="Lee J.H."/>
            <person name="Bhattacharya D."/>
            <person name="Yoon H.S."/>
        </authorList>
    </citation>
    <scope>NUCLEOTIDE SEQUENCE [LARGE SCALE GENOMIC DNA]</scope>
    <source>
        <strain evidence="3 4">SKKU-2015</strain>
        <tissue evidence="3">Whole body</tissue>
    </source>
</reference>
<comment type="caution">
    <text evidence="3">The sequence shown here is derived from an EMBL/GenBank/DDBJ whole genome shotgun (WGS) entry which is preliminary data.</text>
</comment>
<sequence>MKTIVSFVLSVFAVSLVTAIPFESNMNMRMRLQGVRRMVERNGCNLNVCFALDGSASVTPLDYEMQKDFVQLMSAVLDFEVENSSFSAVQYGDQVSPISPLTQSIDDFNLKVHASNISAFQGSSIGKGITYCSNQLLELADNPVKIIVFGDGRETSKTDAVSIAASFKDFHPNGRLSTVGVGFPNTVLLKTIAEAGGGRLFEIDEYIDALDLVVDLFLEVCG</sequence>
<dbReference type="PANTHER" id="PTHR22588:SF3">
    <property type="entry name" value="VWFA DOMAIN-CONTAINING PROTEIN"/>
    <property type="match status" value="1"/>
</dbReference>
<dbReference type="STRING" id="448386.A0A2V3ID60"/>
<dbReference type="InterPro" id="IPR036465">
    <property type="entry name" value="vWFA_dom_sf"/>
</dbReference>
<dbReference type="PROSITE" id="PS50234">
    <property type="entry name" value="VWFA"/>
    <property type="match status" value="1"/>
</dbReference>
<evidence type="ECO:0000313" key="3">
    <source>
        <dbReference type="EMBL" id="PXF39991.1"/>
    </source>
</evidence>
<feature type="signal peptide" evidence="1">
    <location>
        <begin position="1"/>
        <end position="19"/>
    </location>
</feature>
<accession>A0A2V3ID60</accession>
<dbReference type="SUPFAM" id="SSF53300">
    <property type="entry name" value="vWA-like"/>
    <property type="match status" value="1"/>
</dbReference>
<evidence type="ECO:0000259" key="2">
    <source>
        <dbReference type="PROSITE" id="PS50234"/>
    </source>
</evidence>
<dbReference type="SMART" id="SM00327">
    <property type="entry name" value="VWA"/>
    <property type="match status" value="1"/>
</dbReference>